<evidence type="ECO:0000313" key="9">
    <source>
        <dbReference type="EMBL" id="TDT18637.1"/>
    </source>
</evidence>
<dbReference type="Gene3D" id="3.30.230.10">
    <property type="match status" value="1"/>
</dbReference>
<evidence type="ECO:0000313" key="10">
    <source>
        <dbReference type="Proteomes" id="UP000294558"/>
    </source>
</evidence>
<evidence type="ECO:0000256" key="7">
    <source>
        <dbReference type="NCBIfam" id="TIGR00188"/>
    </source>
</evidence>
<keyword evidence="1 6" id="KW-0819">tRNA processing</keyword>
<dbReference type="GO" id="GO:0001682">
    <property type="term" value="P:tRNA 5'-leader removal"/>
    <property type="evidence" value="ECO:0007669"/>
    <property type="project" value="UniProtKB-UniRule"/>
</dbReference>
<dbReference type="InterPro" id="IPR020568">
    <property type="entry name" value="Ribosomal_Su5_D2-typ_SF"/>
</dbReference>
<dbReference type="InterPro" id="IPR014721">
    <property type="entry name" value="Ribsml_uS5_D2-typ_fold_subgr"/>
</dbReference>
<comment type="function">
    <text evidence="6">RNaseP catalyzes the removal of the 5'-leader sequence from pre-tRNA to produce the mature 5'-terminus. It can also cleave other RNA substrates such as 4.5S RNA. The protein component plays an auxiliary but essential role in vivo by binding to the 5'-leader sequence and broadening the substrate specificity of the ribozyme.</text>
</comment>
<keyword evidence="10" id="KW-1185">Reference proteome</keyword>
<evidence type="ECO:0000256" key="5">
    <source>
        <dbReference type="ARBA" id="ARBA00022884"/>
    </source>
</evidence>
<organism evidence="9 10">
    <name type="scientific">Ilumatobacter fluminis</name>
    <dbReference type="NCBI Taxonomy" id="467091"/>
    <lineage>
        <taxon>Bacteria</taxon>
        <taxon>Bacillati</taxon>
        <taxon>Actinomycetota</taxon>
        <taxon>Acidimicrobiia</taxon>
        <taxon>Acidimicrobiales</taxon>
        <taxon>Ilumatobacteraceae</taxon>
        <taxon>Ilumatobacter</taxon>
    </lineage>
</organism>
<keyword evidence="5 6" id="KW-0694">RNA-binding</keyword>
<evidence type="ECO:0000256" key="6">
    <source>
        <dbReference type="HAMAP-Rule" id="MF_00227"/>
    </source>
</evidence>
<proteinExistence type="inferred from homology"/>
<dbReference type="NCBIfam" id="TIGR00188">
    <property type="entry name" value="rnpA"/>
    <property type="match status" value="1"/>
</dbReference>
<feature type="region of interest" description="Disordered" evidence="8">
    <location>
        <begin position="1"/>
        <end position="93"/>
    </location>
</feature>
<feature type="compositionally biased region" description="Basic residues" evidence="8">
    <location>
        <begin position="58"/>
        <end position="67"/>
    </location>
</feature>
<evidence type="ECO:0000256" key="4">
    <source>
        <dbReference type="ARBA" id="ARBA00022801"/>
    </source>
</evidence>
<keyword evidence="4 6" id="KW-0378">Hydrolase</keyword>
<evidence type="ECO:0000256" key="2">
    <source>
        <dbReference type="ARBA" id="ARBA00022722"/>
    </source>
</evidence>
<sequence length="305" mass="33703">MPSASTRLSTGVDKGPVTAGVATYHVPPHRRNGAGNGIGEIRGPAVSPLVRVSPGTSSRHHRRRRGRGPGVPVDTWHDNGHGAGRRAVGSGPGGRRMRLQWEFPDGWHWSARARSLVRSKGRARGRAHQCITTCRPALLPLGRPGDDHEAYFSTQCPASCEEARLPCSHEHPRRTEHHQEPSRQGPRPTLGLIQRIHGRHAFSTLSRDGRRIRRSSLWCSWCPQPSSNATRVAYSIGRACGPAVTRNRLRRRLREIVRHLDQREPLPPGLLLIGAKPTATELTFDQLRTEIEQLLRAATSTPTSS</sequence>
<accession>A0A4R7I4M9</accession>
<dbReference type="PANTHER" id="PTHR33992:SF1">
    <property type="entry name" value="RIBONUCLEASE P PROTEIN COMPONENT"/>
    <property type="match status" value="1"/>
</dbReference>
<dbReference type="Pfam" id="PF00825">
    <property type="entry name" value="Ribonuclease_P"/>
    <property type="match status" value="1"/>
</dbReference>
<dbReference type="EMBL" id="SOAU01000001">
    <property type="protein sequence ID" value="TDT18637.1"/>
    <property type="molecule type" value="Genomic_DNA"/>
</dbReference>
<protein>
    <recommendedName>
        <fullName evidence="6 7">Ribonuclease P protein component</fullName>
        <shortName evidence="6">RNase P protein</shortName>
        <shortName evidence="6">RNaseP protein</shortName>
        <ecNumber evidence="6 7">3.1.26.5</ecNumber>
    </recommendedName>
    <alternativeName>
        <fullName evidence="6">Protein C5</fullName>
    </alternativeName>
</protein>
<dbReference type="SUPFAM" id="SSF54211">
    <property type="entry name" value="Ribosomal protein S5 domain 2-like"/>
    <property type="match status" value="1"/>
</dbReference>
<dbReference type="AlphaFoldDB" id="A0A4R7I4M9"/>
<dbReference type="GO" id="GO:0042781">
    <property type="term" value="F:3'-tRNA processing endoribonuclease activity"/>
    <property type="evidence" value="ECO:0007669"/>
    <property type="project" value="TreeGrafter"/>
</dbReference>
<dbReference type="PANTHER" id="PTHR33992">
    <property type="entry name" value="RIBONUCLEASE P PROTEIN COMPONENT"/>
    <property type="match status" value="1"/>
</dbReference>
<dbReference type="EC" id="3.1.26.5" evidence="6 7"/>
<dbReference type="GO" id="GO:0000049">
    <property type="term" value="F:tRNA binding"/>
    <property type="evidence" value="ECO:0007669"/>
    <property type="project" value="UniProtKB-UniRule"/>
</dbReference>
<dbReference type="GO" id="GO:0004526">
    <property type="term" value="F:ribonuclease P activity"/>
    <property type="evidence" value="ECO:0007669"/>
    <property type="project" value="UniProtKB-UniRule"/>
</dbReference>
<comment type="subunit">
    <text evidence="6">Consists of a catalytic RNA component (M1 or rnpB) and a protein subunit.</text>
</comment>
<dbReference type="GO" id="GO:0030677">
    <property type="term" value="C:ribonuclease P complex"/>
    <property type="evidence" value="ECO:0007669"/>
    <property type="project" value="TreeGrafter"/>
</dbReference>
<evidence type="ECO:0000256" key="8">
    <source>
        <dbReference type="SAM" id="MobiDB-lite"/>
    </source>
</evidence>
<evidence type="ECO:0000256" key="3">
    <source>
        <dbReference type="ARBA" id="ARBA00022759"/>
    </source>
</evidence>
<name>A0A4R7I4M9_9ACTN</name>
<dbReference type="HAMAP" id="MF_00227">
    <property type="entry name" value="RNase_P"/>
    <property type="match status" value="1"/>
</dbReference>
<gene>
    <name evidence="6" type="primary">rnpA</name>
    <name evidence="9" type="ORF">BDK89_4265</name>
</gene>
<comment type="similarity">
    <text evidence="6">Belongs to the RnpA family.</text>
</comment>
<dbReference type="InterPro" id="IPR000100">
    <property type="entry name" value="RNase_P"/>
</dbReference>
<keyword evidence="2 6" id="KW-0540">Nuclease</keyword>
<comment type="caution">
    <text evidence="9">The sequence shown here is derived from an EMBL/GenBank/DDBJ whole genome shotgun (WGS) entry which is preliminary data.</text>
</comment>
<evidence type="ECO:0000256" key="1">
    <source>
        <dbReference type="ARBA" id="ARBA00022694"/>
    </source>
</evidence>
<comment type="catalytic activity">
    <reaction evidence="6">
        <text>Endonucleolytic cleavage of RNA, removing 5'-extranucleotides from tRNA precursor.</text>
        <dbReference type="EC" id="3.1.26.5"/>
    </reaction>
</comment>
<dbReference type="Proteomes" id="UP000294558">
    <property type="component" value="Unassembled WGS sequence"/>
</dbReference>
<keyword evidence="3 6" id="KW-0255">Endonuclease</keyword>
<reference evidence="9 10" key="1">
    <citation type="submission" date="2019-03" db="EMBL/GenBank/DDBJ databases">
        <title>Sequencing the genomes of 1000 actinobacteria strains.</title>
        <authorList>
            <person name="Klenk H.-P."/>
        </authorList>
    </citation>
    <scope>NUCLEOTIDE SEQUENCE [LARGE SCALE GENOMIC DNA]</scope>
    <source>
        <strain evidence="9 10">DSM 18936</strain>
    </source>
</reference>